<name>A0A061RSU9_9CHLO</name>
<feature type="region of interest" description="Disordered" evidence="1">
    <location>
        <begin position="122"/>
        <end position="148"/>
    </location>
</feature>
<feature type="region of interest" description="Disordered" evidence="1">
    <location>
        <begin position="160"/>
        <end position="213"/>
    </location>
</feature>
<gene>
    <name evidence="2" type="ORF">TSPGSL018_24265</name>
</gene>
<protein>
    <submittedName>
        <fullName evidence="2">Uncharacterized protein</fullName>
    </submittedName>
</protein>
<organism evidence="2">
    <name type="scientific">Tetraselmis sp. GSL018</name>
    <dbReference type="NCBI Taxonomy" id="582737"/>
    <lineage>
        <taxon>Eukaryota</taxon>
        <taxon>Viridiplantae</taxon>
        <taxon>Chlorophyta</taxon>
        <taxon>core chlorophytes</taxon>
        <taxon>Chlorodendrophyceae</taxon>
        <taxon>Chlorodendrales</taxon>
        <taxon>Chlorodendraceae</taxon>
        <taxon>Tetraselmis</taxon>
    </lineage>
</organism>
<evidence type="ECO:0000256" key="1">
    <source>
        <dbReference type="SAM" id="MobiDB-lite"/>
    </source>
</evidence>
<feature type="region of interest" description="Disordered" evidence="1">
    <location>
        <begin position="246"/>
        <end position="310"/>
    </location>
</feature>
<feature type="compositionally biased region" description="Basic and acidic residues" evidence="1">
    <location>
        <begin position="163"/>
        <end position="175"/>
    </location>
</feature>
<dbReference type="AlphaFoldDB" id="A0A061RSU9"/>
<feature type="non-terminal residue" evidence="2">
    <location>
        <position position="1"/>
    </location>
</feature>
<evidence type="ECO:0000313" key="2">
    <source>
        <dbReference type="EMBL" id="JAC75038.1"/>
    </source>
</evidence>
<proteinExistence type="predicted"/>
<dbReference type="EMBL" id="GBEZ01010668">
    <property type="protein sequence ID" value="JAC75038.1"/>
    <property type="molecule type" value="Transcribed_RNA"/>
</dbReference>
<accession>A0A061RSU9</accession>
<reference evidence="2" key="1">
    <citation type="submission" date="2014-05" db="EMBL/GenBank/DDBJ databases">
        <title>The transcriptome of the halophilic microalga Tetraselmis sp. GSL018 isolated from the Great Salt Lake, Utah.</title>
        <authorList>
            <person name="Jinkerson R.E."/>
            <person name="D'Adamo S."/>
            <person name="Posewitz M.C."/>
        </authorList>
    </citation>
    <scope>NUCLEOTIDE SEQUENCE</scope>
    <source>
        <strain evidence="2">GSL018</strain>
    </source>
</reference>
<feature type="compositionally biased region" description="Basic and acidic residues" evidence="1">
    <location>
        <begin position="246"/>
        <end position="279"/>
    </location>
</feature>
<sequence>SGGNRLWAAYKTFWNCGSTAVSEFALVLCWTFRGVGVERPRKRRAAAGSPRPCPSCYPWGRELAQLDAVLFSLIVHGEGKTGGACSVKDGGAGGPAAAAGEVAHLLEAAVAAGGGLVHLDEQQHGADEEEHAPKEVPHEGLRLDEHPRDGARLGEVEAAAEAEADRAEHVGRVDQEPDVEQLVQPSQRAEAGESRPQRRRGRRGTGPGVGLGEVPAVLEAVAEGAEDKPHAADDGHEVHGDHLRQLRGPLRDHGHPRHDAVAEPAHKVEEPAEVREPPAEGKPAGPGHGHRGRAVPGGPPAEHAALPDVPPEAEVLVERLDHGKVVGHLEHDRAHKVWQVDI</sequence>